<dbReference type="RefSeq" id="WP_157570087.1">
    <property type="nucleotide sequence ID" value="NZ_WQKZ01000015.1"/>
</dbReference>
<accession>A0A7K1TLN2</accession>
<name>A0A7K1TLN2_9BACT</name>
<proteinExistence type="predicted"/>
<reference evidence="1 2" key="1">
    <citation type="submission" date="2019-12" db="EMBL/GenBank/DDBJ databases">
        <title>Hymenobacter sp. HMF4947 Genome sequencing and assembly.</title>
        <authorList>
            <person name="Kang H."/>
            <person name="Cha I."/>
            <person name="Kim H."/>
            <person name="Joh K."/>
        </authorList>
    </citation>
    <scope>NUCLEOTIDE SEQUENCE [LARGE SCALE GENOMIC DNA]</scope>
    <source>
        <strain evidence="1 2">HMF4947</strain>
    </source>
</reference>
<gene>
    <name evidence="1" type="ORF">GO988_23505</name>
</gene>
<dbReference type="EMBL" id="WQKZ01000015">
    <property type="protein sequence ID" value="MVN79310.1"/>
    <property type="molecule type" value="Genomic_DNA"/>
</dbReference>
<dbReference type="Pfam" id="PF10987">
    <property type="entry name" value="DUF2806"/>
    <property type="match status" value="1"/>
</dbReference>
<evidence type="ECO:0000313" key="2">
    <source>
        <dbReference type="Proteomes" id="UP000441336"/>
    </source>
</evidence>
<dbReference type="AlphaFoldDB" id="A0A7K1TLN2"/>
<sequence>MPEENKPAPSGSLFNFSLSDIFGAGKGIEKLMTTVGSGIGRLDDGVGVILNVKWLDKARADNEAYRTQVVGVAQTRVMEGRARAVAALEREGQHLQSISIVEGGISAQLAGTSPETRDLHERALRRMMYENAMQQLNRETVVAHAAAELVNDEQVSDEPVEPDWMTRILRVVQDVSSEEMQVIFGKILAGEIRRPGTFSPRTIDFLATMTKKEAKIFQELCSFIWTKNEGLSLVLFSLKDEGYDVPVPSYHDLKHLEDIGLIEALFSMFSGSFFTESESATFSYHGSQVDVKAHVREKESEPPRILVGKASLTMIGEELARVCQPTSSPSMVEYAINHWNKAGYQAILLPSVDKPVDIS</sequence>
<organism evidence="1 2">
    <name type="scientific">Hymenobacter ginkgonis</name>
    <dbReference type="NCBI Taxonomy" id="2682976"/>
    <lineage>
        <taxon>Bacteria</taxon>
        <taxon>Pseudomonadati</taxon>
        <taxon>Bacteroidota</taxon>
        <taxon>Cytophagia</taxon>
        <taxon>Cytophagales</taxon>
        <taxon>Hymenobacteraceae</taxon>
        <taxon>Hymenobacter</taxon>
    </lineage>
</organism>
<protein>
    <submittedName>
        <fullName evidence="1">DUF2806 domain-containing protein</fullName>
    </submittedName>
</protein>
<dbReference type="InterPro" id="IPR021254">
    <property type="entry name" value="DUF2806"/>
</dbReference>
<evidence type="ECO:0000313" key="1">
    <source>
        <dbReference type="EMBL" id="MVN79310.1"/>
    </source>
</evidence>
<dbReference type="Proteomes" id="UP000441336">
    <property type="component" value="Unassembled WGS sequence"/>
</dbReference>
<keyword evidence="2" id="KW-1185">Reference proteome</keyword>
<comment type="caution">
    <text evidence="1">The sequence shown here is derived from an EMBL/GenBank/DDBJ whole genome shotgun (WGS) entry which is preliminary data.</text>
</comment>